<dbReference type="Proteomes" id="UP000639403">
    <property type="component" value="Unassembled WGS sequence"/>
</dbReference>
<reference evidence="1" key="2">
    <citation type="journal article" name="Front. Microbiol.">
        <title>Degradative Capacity of Two Strains of Rhodonia placenta: From Phenotype to Genotype.</title>
        <authorList>
            <person name="Kolle M."/>
            <person name="Horta M.A.C."/>
            <person name="Nowrousian M."/>
            <person name="Ohm R.A."/>
            <person name="Benz J.P."/>
            <person name="Pilgard A."/>
        </authorList>
    </citation>
    <scope>NUCLEOTIDE SEQUENCE</scope>
    <source>
        <strain evidence="1">FPRL280</strain>
    </source>
</reference>
<organism evidence="1 2">
    <name type="scientific">Rhodonia placenta</name>
    <dbReference type="NCBI Taxonomy" id="104341"/>
    <lineage>
        <taxon>Eukaryota</taxon>
        <taxon>Fungi</taxon>
        <taxon>Dikarya</taxon>
        <taxon>Basidiomycota</taxon>
        <taxon>Agaricomycotina</taxon>
        <taxon>Agaricomycetes</taxon>
        <taxon>Polyporales</taxon>
        <taxon>Adustoporiaceae</taxon>
        <taxon>Rhodonia</taxon>
    </lineage>
</organism>
<gene>
    <name evidence="1" type="ORF">IEO21_08218</name>
</gene>
<accession>A0A8H7TYX4</accession>
<proteinExistence type="predicted"/>
<comment type="caution">
    <text evidence="1">The sequence shown here is derived from an EMBL/GenBank/DDBJ whole genome shotgun (WGS) entry which is preliminary data.</text>
</comment>
<dbReference type="EMBL" id="JADOXO010000276">
    <property type="protein sequence ID" value="KAF9807411.1"/>
    <property type="molecule type" value="Genomic_DNA"/>
</dbReference>
<dbReference type="AlphaFoldDB" id="A0A8H7TYX4"/>
<evidence type="ECO:0000313" key="2">
    <source>
        <dbReference type="Proteomes" id="UP000639403"/>
    </source>
</evidence>
<reference evidence="1" key="1">
    <citation type="submission" date="2020-11" db="EMBL/GenBank/DDBJ databases">
        <authorList>
            <person name="Koelle M."/>
            <person name="Horta M.A.C."/>
            <person name="Nowrousian M."/>
            <person name="Ohm R.A."/>
            <person name="Benz P."/>
            <person name="Pilgard A."/>
        </authorList>
    </citation>
    <scope>NUCLEOTIDE SEQUENCE</scope>
    <source>
        <strain evidence="1">FPRL280</strain>
    </source>
</reference>
<sequence>MAALATFGRSSISHLSATDQIAHTVPSASVGVCMELLVCTIKPMGEARLCIRVLPSGRFSFDVQPSALAEASNSGIGGFSSLYSVVFETLDDGEAHILRVYTTLNSGHAQAANHYQGASEGSNASGMCNSYSTNRHMF</sequence>
<name>A0A8H7TYX4_9APHY</name>
<evidence type="ECO:0000313" key="1">
    <source>
        <dbReference type="EMBL" id="KAF9807411.1"/>
    </source>
</evidence>
<protein>
    <submittedName>
        <fullName evidence="1">Uncharacterized protein</fullName>
    </submittedName>
</protein>